<dbReference type="InterPro" id="IPR016161">
    <property type="entry name" value="Ald_DH/histidinol_DH"/>
</dbReference>
<dbReference type="AlphaFoldDB" id="A0A6I9XFA2"/>
<organism evidence="3 4">
    <name type="scientific">Thamnophis sirtalis</name>
    <dbReference type="NCBI Taxonomy" id="35019"/>
    <lineage>
        <taxon>Eukaryota</taxon>
        <taxon>Metazoa</taxon>
        <taxon>Chordata</taxon>
        <taxon>Craniata</taxon>
        <taxon>Vertebrata</taxon>
        <taxon>Euteleostomi</taxon>
        <taxon>Lepidosauria</taxon>
        <taxon>Squamata</taxon>
        <taxon>Bifurcata</taxon>
        <taxon>Unidentata</taxon>
        <taxon>Episquamata</taxon>
        <taxon>Toxicofera</taxon>
        <taxon>Serpentes</taxon>
        <taxon>Colubroidea</taxon>
        <taxon>Colubridae</taxon>
        <taxon>Natricinae</taxon>
        <taxon>Thamnophis</taxon>
    </lineage>
</organism>
<name>A0A6I9XFA2_9SAUR</name>
<dbReference type="SUPFAM" id="SSF53720">
    <property type="entry name" value="ALDH-like"/>
    <property type="match status" value="1"/>
</dbReference>
<keyword evidence="3" id="KW-1185">Reference proteome</keyword>
<evidence type="ECO:0000313" key="4">
    <source>
        <dbReference type="RefSeq" id="XP_013914344.1"/>
    </source>
</evidence>
<evidence type="ECO:0000313" key="3">
    <source>
        <dbReference type="Proteomes" id="UP000504617"/>
    </source>
</evidence>
<dbReference type="InterPro" id="IPR016162">
    <property type="entry name" value="Ald_DH_N"/>
</dbReference>
<proteinExistence type="predicted"/>
<dbReference type="FunFam" id="3.40.605.10:FF:000050">
    <property type="entry name" value="Aldehyde dehydrogenase, mitochondrial"/>
    <property type="match status" value="1"/>
</dbReference>
<feature type="region of interest" description="Disordered" evidence="1">
    <location>
        <begin position="1"/>
        <end position="22"/>
    </location>
</feature>
<dbReference type="RefSeq" id="XP_013914344.1">
    <property type="nucleotide sequence ID" value="XM_014058869.1"/>
</dbReference>
<gene>
    <name evidence="4" type="primary">LOC106542984</name>
</gene>
<dbReference type="Pfam" id="PF00171">
    <property type="entry name" value="Aldedh"/>
    <property type="match status" value="1"/>
</dbReference>
<dbReference type="KEGG" id="tsr:106542984"/>
<sequence>MAALNGALENGQTEKKAAGPLPHPIRNLEVQFTKIFINNEWHESKSGKKFPTFNPSTAEKICEIEEGDKPDIDKAVEAAKTAFQSGSVWRQMDAASRGRLLNKLADLIERDREVLATLETLDTGKPFLQAFFVDLEGCINTLRYYAGWADKIQGKNIPVGKLYLLSPLLSFLSYVH</sequence>
<evidence type="ECO:0000256" key="1">
    <source>
        <dbReference type="SAM" id="MobiDB-lite"/>
    </source>
</evidence>
<accession>A0A6I9XFA2</accession>
<dbReference type="Gene3D" id="3.40.605.10">
    <property type="entry name" value="Aldehyde Dehydrogenase, Chain A, domain 1"/>
    <property type="match status" value="1"/>
</dbReference>
<dbReference type="InterPro" id="IPR015590">
    <property type="entry name" value="Aldehyde_DH_dom"/>
</dbReference>
<evidence type="ECO:0000259" key="2">
    <source>
        <dbReference type="Pfam" id="PF00171"/>
    </source>
</evidence>
<feature type="domain" description="Aldehyde dehydrogenase" evidence="2">
    <location>
        <begin position="41"/>
        <end position="159"/>
    </location>
</feature>
<dbReference type="OrthoDB" id="310895at2759"/>
<dbReference type="GO" id="GO:0016491">
    <property type="term" value="F:oxidoreductase activity"/>
    <property type="evidence" value="ECO:0007669"/>
    <property type="project" value="InterPro"/>
</dbReference>
<protein>
    <submittedName>
        <fullName evidence="4">Aldehyde dehydrogenase family 1 member A3-like</fullName>
    </submittedName>
</protein>
<dbReference type="PANTHER" id="PTHR11699">
    <property type="entry name" value="ALDEHYDE DEHYDROGENASE-RELATED"/>
    <property type="match status" value="1"/>
</dbReference>
<reference evidence="4" key="1">
    <citation type="submission" date="2025-08" db="UniProtKB">
        <authorList>
            <consortium name="RefSeq"/>
        </authorList>
    </citation>
    <scope>IDENTIFICATION</scope>
</reference>
<dbReference type="Proteomes" id="UP000504617">
    <property type="component" value="Unplaced"/>
</dbReference>
<dbReference type="GeneID" id="106542984"/>